<dbReference type="RefSeq" id="WP_052419800.1">
    <property type="nucleotide sequence ID" value="NZ_JMCB01000003.1"/>
</dbReference>
<protein>
    <recommendedName>
        <fullName evidence="8">Protein kinase domain-containing protein</fullName>
    </recommendedName>
</protein>
<dbReference type="PANTHER" id="PTHR43289">
    <property type="entry name" value="MITOGEN-ACTIVATED PROTEIN KINASE KINASE KINASE 20-RELATED"/>
    <property type="match status" value="1"/>
</dbReference>
<dbReference type="GO" id="GO:0005524">
    <property type="term" value="F:ATP binding"/>
    <property type="evidence" value="ECO:0007669"/>
    <property type="project" value="UniProtKB-UniRule"/>
</dbReference>
<reference evidence="9 10" key="1">
    <citation type="submission" date="2014-04" db="EMBL/GenBank/DDBJ databases">
        <title>Genome assembly of Hyalangium minutum DSM 14724.</title>
        <authorList>
            <person name="Sharma G."/>
            <person name="Subramanian S."/>
        </authorList>
    </citation>
    <scope>NUCLEOTIDE SEQUENCE [LARGE SCALE GENOMIC DNA]</scope>
    <source>
        <strain evidence="9 10">DSM 14724</strain>
    </source>
</reference>
<keyword evidence="10" id="KW-1185">Reference proteome</keyword>
<dbReference type="Pfam" id="PF00069">
    <property type="entry name" value="Pkinase"/>
    <property type="match status" value="1"/>
</dbReference>
<dbReference type="Gene3D" id="3.30.200.20">
    <property type="entry name" value="Phosphorylase Kinase, domain 1"/>
    <property type="match status" value="1"/>
</dbReference>
<evidence type="ECO:0000313" key="10">
    <source>
        <dbReference type="Proteomes" id="UP000028725"/>
    </source>
</evidence>
<dbReference type="AlphaFoldDB" id="A0A085WR46"/>
<feature type="binding site" evidence="5">
    <location>
        <position position="88"/>
    </location>
    <ligand>
        <name>ATP</name>
        <dbReference type="ChEBI" id="CHEBI:30616"/>
    </ligand>
</feature>
<dbReference type="InterPro" id="IPR017441">
    <property type="entry name" value="Protein_kinase_ATP_BS"/>
</dbReference>
<dbReference type="SUPFAM" id="SSF48452">
    <property type="entry name" value="TPR-like"/>
    <property type="match status" value="2"/>
</dbReference>
<dbReference type="PATRIC" id="fig|394096.3.peg.1684"/>
<dbReference type="SUPFAM" id="SSF56112">
    <property type="entry name" value="Protein kinase-like (PK-like)"/>
    <property type="match status" value="1"/>
</dbReference>
<keyword evidence="3" id="KW-0418">Kinase</keyword>
<evidence type="ECO:0000259" key="8">
    <source>
        <dbReference type="PROSITE" id="PS50011"/>
    </source>
</evidence>
<dbReference type="Gene3D" id="1.25.40.10">
    <property type="entry name" value="Tetratricopeptide repeat domain"/>
    <property type="match status" value="3"/>
</dbReference>
<accession>A0A085WR46</accession>
<dbReference type="InterPro" id="IPR011009">
    <property type="entry name" value="Kinase-like_dom_sf"/>
</dbReference>
<dbReference type="InterPro" id="IPR000719">
    <property type="entry name" value="Prot_kinase_dom"/>
</dbReference>
<feature type="domain" description="Protein kinase" evidence="8">
    <location>
        <begin position="59"/>
        <end position="320"/>
    </location>
</feature>
<dbReference type="Gene3D" id="1.10.510.10">
    <property type="entry name" value="Transferase(Phosphotransferase) domain 1"/>
    <property type="match status" value="1"/>
</dbReference>
<dbReference type="Proteomes" id="UP000028725">
    <property type="component" value="Unassembled WGS sequence"/>
</dbReference>
<dbReference type="PANTHER" id="PTHR43289:SF6">
    <property type="entry name" value="SERINE_THREONINE-PROTEIN KINASE NEKL-3"/>
    <property type="match status" value="1"/>
</dbReference>
<keyword evidence="7" id="KW-1133">Transmembrane helix</keyword>
<comment type="caution">
    <text evidence="9">The sequence shown here is derived from an EMBL/GenBank/DDBJ whole genome shotgun (WGS) entry which is preliminary data.</text>
</comment>
<keyword evidence="7" id="KW-0812">Transmembrane</keyword>
<dbReference type="EMBL" id="JMCB01000003">
    <property type="protein sequence ID" value="KFE70159.1"/>
    <property type="molecule type" value="Genomic_DNA"/>
</dbReference>
<evidence type="ECO:0000256" key="7">
    <source>
        <dbReference type="SAM" id="Phobius"/>
    </source>
</evidence>
<proteinExistence type="predicted"/>
<keyword evidence="7" id="KW-0472">Membrane</keyword>
<feature type="transmembrane region" description="Helical" evidence="7">
    <location>
        <begin position="345"/>
        <end position="369"/>
    </location>
</feature>
<organism evidence="9 10">
    <name type="scientific">Hyalangium minutum</name>
    <dbReference type="NCBI Taxonomy" id="394096"/>
    <lineage>
        <taxon>Bacteria</taxon>
        <taxon>Pseudomonadati</taxon>
        <taxon>Myxococcota</taxon>
        <taxon>Myxococcia</taxon>
        <taxon>Myxococcales</taxon>
        <taxon>Cystobacterineae</taxon>
        <taxon>Archangiaceae</taxon>
        <taxon>Hyalangium</taxon>
    </lineage>
</organism>
<dbReference type="CDD" id="cd14014">
    <property type="entry name" value="STKc_PknB_like"/>
    <property type="match status" value="1"/>
</dbReference>
<evidence type="ECO:0000256" key="2">
    <source>
        <dbReference type="ARBA" id="ARBA00022741"/>
    </source>
</evidence>
<dbReference type="STRING" id="394096.DB31_5201"/>
<name>A0A085WR46_9BACT</name>
<feature type="region of interest" description="Disordered" evidence="6">
    <location>
        <begin position="1"/>
        <end position="49"/>
    </location>
</feature>
<sequence length="1088" mass="120737">MPDPGDAAPALEPTLVRATPAAEQENLATLPGTDGASAPPPQAGVTSGPAFPVSGWERYEFLELLGRGGMGEVYKARDKRLGRTVALKFILGSDPELVMRFLQEARAQARIDHPNICKVYEVGEVQGKAYIAMQLVEGQRLDRAASTLSQAEKVRILQEVATAIHEAHRQGVVHRDLKPTNIAVERTESGRWFPVVMDFGLAYDASHGHGLTLSGALLGTPAYMAPEQARGELSSIDRRSDVYSLGATLYELLVGTAPFTASTLAGTLDKVLNEEPPSLHSRMPQIDRDLEIIVLKCLSKEPHQRYVSARALSEDLARYLDGETILGRRPSLQYRLRRVSRKHRALVAVSGLSLAIILVLATFGVRAWLEARNTRQQSEERARLAEKLGQEVKEIEWFMRLASALPLHDTRREQELVRERMHRIAALLPGLGATGEALIHYALGRGHLALHELDKAHEELLLARKQGLDSPELHYALGRVLGELYHRALEHARRSGNQEWLAARQRELEEKYLQPALQSLERSQGVELESPRYLEGLIAFYRRQYDVALRAAAQASTEAPWMHEAWKLAGDVTRVRTVEQPGLSYETARAGLLEAASFYDNAISLGGSAPVNYEALAEVWLRQSELDEKQGKPQEQALERALAASEKSIQAAPQRSVGYTQKAYVLMRRYWVAVHQPKDQDVSALLMEWIATGRRAVELDPGDVSAYDALGIGYLKRGGYEARNGRDPVPSFREAIAQLSRALQLQPNHPWALNDLGAAYLAQGRYQGEHGQDPRESYQEALRRFEQAERADPTYLYPLANQTTAYYELAEYSVLRGFNPEADVQRALKAAEQGLALDAGYYWILNSAAGAELVLANHLLQTGRDPRPALEGARRHLERSLSINPAHARTHLYQAMGFSLEARHALRERLDPGTALSLGRQSIERALGHDAGCAECRIESARLGLLEVAWAQQKGSASADLLQRALSEAQRAVELFSSYYETHLVLARVHWLLAESSDPGVARASIVEGLKHVELALQIDPTLAQAYALRGALLLVQARKADQEAERRELLPQARAALARAVELNPLVRGEYEELLREAQESLVEEHP</sequence>
<dbReference type="SMART" id="SM00220">
    <property type="entry name" value="S_TKc"/>
    <property type="match status" value="1"/>
</dbReference>
<evidence type="ECO:0000256" key="1">
    <source>
        <dbReference type="ARBA" id="ARBA00022679"/>
    </source>
</evidence>
<keyword evidence="2 5" id="KW-0547">Nucleotide-binding</keyword>
<evidence type="ECO:0000256" key="3">
    <source>
        <dbReference type="ARBA" id="ARBA00022777"/>
    </source>
</evidence>
<keyword evidence="1" id="KW-0808">Transferase</keyword>
<evidence type="ECO:0000313" key="9">
    <source>
        <dbReference type="EMBL" id="KFE70159.1"/>
    </source>
</evidence>
<evidence type="ECO:0000256" key="6">
    <source>
        <dbReference type="SAM" id="MobiDB-lite"/>
    </source>
</evidence>
<dbReference type="OrthoDB" id="9801841at2"/>
<dbReference type="PROSITE" id="PS00107">
    <property type="entry name" value="PROTEIN_KINASE_ATP"/>
    <property type="match status" value="1"/>
</dbReference>
<dbReference type="GO" id="GO:0004674">
    <property type="term" value="F:protein serine/threonine kinase activity"/>
    <property type="evidence" value="ECO:0007669"/>
    <property type="project" value="TreeGrafter"/>
</dbReference>
<gene>
    <name evidence="9" type="ORF">DB31_5201</name>
</gene>
<dbReference type="Pfam" id="PF13414">
    <property type="entry name" value="TPR_11"/>
    <property type="match status" value="1"/>
</dbReference>
<evidence type="ECO:0000256" key="5">
    <source>
        <dbReference type="PROSITE-ProRule" id="PRU10141"/>
    </source>
</evidence>
<dbReference type="SUPFAM" id="SSF48439">
    <property type="entry name" value="Protein prenylyltransferase"/>
    <property type="match status" value="1"/>
</dbReference>
<evidence type="ECO:0000256" key="4">
    <source>
        <dbReference type="ARBA" id="ARBA00022840"/>
    </source>
</evidence>
<dbReference type="InterPro" id="IPR011990">
    <property type="entry name" value="TPR-like_helical_dom_sf"/>
</dbReference>
<dbReference type="PROSITE" id="PS50011">
    <property type="entry name" value="PROTEIN_KINASE_DOM"/>
    <property type="match status" value="1"/>
</dbReference>
<keyword evidence="4 5" id="KW-0067">ATP-binding</keyword>